<dbReference type="InterPro" id="IPR052539">
    <property type="entry name" value="MGD_biosynthesis_adapter"/>
</dbReference>
<dbReference type="GO" id="GO:0005525">
    <property type="term" value="F:GTP binding"/>
    <property type="evidence" value="ECO:0007669"/>
    <property type="project" value="InterPro"/>
</dbReference>
<accession>A0A558HNS1</accession>
<evidence type="ECO:0000259" key="1">
    <source>
        <dbReference type="Pfam" id="PF03205"/>
    </source>
</evidence>
<name>A0A558HNS1_9GAMM</name>
<proteinExistence type="predicted"/>
<dbReference type="SUPFAM" id="SSF52540">
    <property type="entry name" value="P-loop containing nucleoside triphosphate hydrolases"/>
    <property type="match status" value="1"/>
</dbReference>
<comment type="caution">
    <text evidence="2">The sequence shown here is derived from an EMBL/GenBank/DDBJ whole genome shotgun (WGS) entry which is preliminary data.</text>
</comment>
<dbReference type="InterPro" id="IPR027417">
    <property type="entry name" value="P-loop_NTPase"/>
</dbReference>
<keyword evidence="3" id="KW-1185">Reference proteome</keyword>
<dbReference type="PANTHER" id="PTHR40072">
    <property type="entry name" value="MOLYBDOPTERIN-GUANINE DINUCLEOTIDE BIOSYNTHESIS ADAPTER PROTEIN-RELATED"/>
    <property type="match status" value="1"/>
</dbReference>
<feature type="domain" description="Molybdopterin-guanine dinucleotide biosynthesis protein B (MobB)" evidence="1">
    <location>
        <begin position="17"/>
        <end position="149"/>
    </location>
</feature>
<dbReference type="GO" id="GO:0006777">
    <property type="term" value="P:Mo-molybdopterin cofactor biosynthetic process"/>
    <property type="evidence" value="ECO:0007669"/>
    <property type="project" value="InterPro"/>
</dbReference>
<dbReference type="Gene3D" id="3.40.50.300">
    <property type="entry name" value="P-loop containing nucleotide triphosphate hydrolases"/>
    <property type="match status" value="1"/>
</dbReference>
<evidence type="ECO:0000313" key="3">
    <source>
        <dbReference type="Proteomes" id="UP000319941"/>
    </source>
</evidence>
<reference evidence="2 3" key="1">
    <citation type="submission" date="2019-07" db="EMBL/GenBank/DDBJ databases">
        <title>Diversity of Bacteria from Kongsfjorden, Arctic.</title>
        <authorList>
            <person name="Yu Y."/>
        </authorList>
    </citation>
    <scope>NUCLEOTIDE SEQUENCE [LARGE SCALE GENOMIC DNA]</scope>
    <source>
        <strain evidence="2 3">SM1923</strain>
    </source>
</reference>
<dbReference type="InterPro" id="IPR004435">
    <property type="entry name" value="MobB_dom"/>
</dbReference>
<dbReference type="Proteomes" id="UP000319941">
    <property type="component" value="Unassembled WGS sequence"/>
</dbReference>
<protein>
    <submittedName>
        <fullName evidence="2">Molybdopterin-guanine dinucleotide biosynthesis protein B</fullName>
    </submittedName>
</protein>
<dbReference type="EMBL" id="VNFH01000005">
    <property type="protein sequence ID" value="TVU70789.1"/>
    <property type="molecule type" value="Genomic_DNA"/>
</dbReference>
<dbReference type="STRING" id="553385.GCA_000591415_03609"/>
<dbReference type="NCBIfam" id="TIGR00176">
    <property type="entry name" value="mobB"/>
    <property type="match status" value="1"/>
</dbReference>
<dbReference type="PANTHER" id="PTHR40072:SF1">
    <property type="entry name" value="MOLYBDOPTERIN-GUANINE DINUCLEOTIDE BIOSYNTHESIS ADAPTER PROTEIN"/>
    <property type="match status" value="1"/>
</dbReference>
<dbReference type="AlphaFoldDB" id="A0A558HNS1"/>
<dbReference type="OrthoDB" id="9804758at2"/>
<organism evidence="2 3">
    <name type="scientific">Cobetia crustatorum</name>
    <dbReference type="NCBI Taxonomy" id="553385"/>
    <lineage>
        <taxon>Bacteria</taxon>
        <taxon>Pseudomonadati</taxon>
        <taxon>Pseudomonadota</taxon>
        <taxon>Gammaproteobacteria</taxon>
        <taxon>Oceanospirillales</taxon>
        <taxon>Halomonadaceae</taxon>
        <taxon>Cobetia</taxon>
    </lineage>
</organism>
<gene>
    <name evidence="2" type="primary">mobB</name>
    <name evidence="2" type="ORF">FQP86_08635</name>
</gene>
<dbReference type="Pfam" id="PF03205">
    <property type="entry name" value="MobB"/>
    <property type="match status" value="1"/>
</dbReference>
<sequence>MSSAWAARLAPTACPLLGVAAWSGTGKTTLLEQLLPKLRERGLKVAVIKHAHHAFDVDVPGKDSHRLRMAGAVPMLVASAKRFALMMETPEQQEADLEQLVAQLDSLEVDLILVEGFKQWPLPKLELYRSAVGKPLRVLEDRWIHALATSGATIDVQDTLPVDLKQLDLDDIETLAAWVSAWPIHWRLEGGQPRREVTS</sequence>
<dbReference type="CDD" id="cd03116">
    <property type="entry name" value="MobB"/>
    <property type="match status" value="1"/>
</dbReference>
<evidence type="ECO:0000313" key="2">
    <source>
        <dbReference type="EMBL" id="TVU70789.1"/>
    </source>
</evidence>
<dbReference type="RefSeq" id="WP_144727498.1">
    <property type="nucleotide sequence ID" value="NZ_CAWOWR010000107.1"/>
</dbReference>